<accession>A0ABP5TS03</accession>
<evidence type="ECO:0008006" key="3">
    <source>
        <dbReference type="Google" id="ProtNLM"/>
    </source>
</evidence>
<protein>
    <recommendedName>
        <fullName evidence="3">YbdD/YjiX family protein</fullName>
    </recommendedName>
</protein>
<reference evidence="2" key="1">
    <citation type="journal article" date="2019" name="Int. J. Syst. Evol. Microbiol.">
        <title>The Global Catalogue of Microorganisms (GCM) 10K type strain sequencing project: providing services to taxonomists for standard genome sequencing and annotation.</title>
        <authorList>
            <consortium name="The Broad Institute Genomics Platform"/>
            <consortium name="The Broad Institute Genome Sequencing Center for Infectious Disease"/>
            <person name="Wu L."/>
            <person name="Ma J."/>
        </authorList>
    </citation>
    <scope>NUCLEOTIDE SEQUENCE [LARGE SCALE GENOMIC DNA]</scope>
    <source>
        <strain evidence="2">JCM 3272</strain>
    </source>
</reference>
<comment type="caution">
    <text evidence="1">The sequence shown here is derived from an EMBL/GenBank/DDBJ whole genome shotgun (WGS) entry which is preliminary data.</text>
</comment>
<dbReference type="Proteomes" id="UP001501444">
    <property type="component" value="Unassembled WGS sequence"/>
</dbReference>
<dbReference type="EMBL" id="BAAARV010000046">
    <property type="protein sequence ID" value="GAA2359436.1"/>
    <property type="molecule type" value="Genomic_DNA"/>
</dbReference>
<dbReference type="Pfam" id="PF04328">
    <property type="entry name" value="Sel_put"/>
    <property type="match status" value="1"/>
</dbReference>
<evidence type="ECO:0000313" key="2">
    <source>
        <dbReference type="Proteomes" id="UP001501444"/>
    </source>
</evidence>
<dbReference type="InterPro" id="IPR007423">
    <property type="entry name" value="Sel_put"/>
</dbReference>
<sequence length="57" mass="6740">MRARNLLGRLWWYVREVAGETGYDHYIAHHRAHHTAGTPLTRREFECLRNATSVRCC</sequence>
<gene>
    <name evidence="1" type="ORF">GCM10010170_053710</name>
</gene>
<organism evidence="1 2">
    <name type="scientific">Dactylosporangium salmoneum</name>
    <dbReference type="NCBI Taxonomy" id="53361"/>
    <lineage>
        <taxon>Bacteria</taxon>
        <taxon>Bacillati</taxon>
        <taxon>Actinomycetota</taxon>
        <taxon>Actinomycetes</taxon>
        <taxon>Micromonosporales</taxon>
        <taxon>Micromonosporaceae</taxon>
        <taxon>Dactylosporangium</taxon>
    </lineage>
</organism>
<proteinExistence type="predicted"/>
<keyword evidence="2" id="KW-1185">Reference proteome</keyword>
<evidence type="ECO:0000313" key="1">
    <source>
        <dbReference type="EMBL" id="GAA2359436.1"/>
    </source>
</evidence>
<name>A0ABP5TS03_9ACTN</name>